<evidence type="ECO:0000313" key="4">
    <source>
        <dbReference type="Proteomes" id="UP000007652"/>
    </source>
</evidence>
<dbReference type="AlphaFoldDB" id="I7KTF7"/>
<gene>
    <name evidence="3" type="ORF">CAAU_0949</name>
</gene>
<dbReference type="EMBL" id="CAKP01000046">
    <property type="protein sequence ID" value="CCJ33033.1"/>
    <property type="molecule type" value="Genomic_DNA"/>
</dbReference>
<feature type="transmembrane region" description="Helical" evidence="1">
    <location>
        <begin position="15"/>
        <end position="38"/>
    </location>
</feature>
<feature type="transmembrane region" description="Helical" evidence="1">
    <location>
        <begin position="85"/>
        <end position="106"/>
    </location>
</feature>
<dbReference type="SUPFAM" id="SSF48317">
    <property type="entry name" value="Acid phosphatase/Vanadium-dependent haloperoxidase"/>
    <property type="match status" value="1"/>
</dbReference>
<evidence type="ECO:0000313" key="3">
    <source>
        <dbReference type="EMBL" id="CCJ33033.1"/>
    </source>
</evidence>
<feature type="transmembrane region" description="Helical" evidence="1">
    <location>
        <begin position="58"/>
        <end position="79"/>
    </location>
</feature>
<organism evidence="3 4">
    <name type="scientific">Caloramator australicus RC3</name>
    <dbReference type="NCBI Taxonomy" id="857293"/>
    <lineage>
        <taxon>Bacteria</taxon>
        <taxon>Bacillati</taxon>
        <taxon>Bacillota</taxon>
        <taxon>Clostridia</taxon>
        <taxon>Eubacteriales</taxon>
        <taxon>Clostridiaceae</taxon>
        <taxon>Caloramator</taxon>
    </lineage>
</organism>
<name>I7KTF7_9CLOT</name>
<comment type="caution">
    <text evidence="3">The sequence shown here is derived from an EMBL/GenBank/DDBJ whole genome shotgun (WGS) entry which is preliminary data.</text>
</comment>
<keyword evidence="1" id="KW-1133">Transmembrane helix</keyword>
<dbReference type="Proteomes" id="UP000007652">
    <property type="component" value="Unassembled WGS sequence"/>
</dbReference>
<evidence type="ECO:0000259" key="2">
    <source>
        <dbReference type="Pfam" id="PF14378"/>
    </source>
</evidence>
<dbReference type="Pfam" id="PF14378">
    <property type="entry name" value="PAP2_3"/>
    <property type="match status" value="1"/>
</dbReference>
<feature type="domain" description="Inositolphosphotransferase Aur1/Ipt1" evidence="2">
    <location>
        <begin position="63"/>
        <end position="201"/>
    </location>
</feature>
<dbReference type="InterPro" id="IPR026841">
    <property type="entry name" value="Aur1/Ipt1"/>
</dbReference>
<evidence type="ECO:0000256" key="1">
    <source>
        <dbReference type="SAM" id="Phobius"/>
    </source>
</evidence>
<sequence>MERIVEKVKTNYKEIALRLLFLLSIGGLTKIYVILNNYRGKVYHLKTALDTIIPFNKYFVVPYLYWYIYMAVVFVYFAVTDGKKYFKLLSGIIIGMALCFVIYYFFPTTVPRPLLKGDDIFIKAVNFIYKRDNPYNCFPSIHVLDSFLAAVYINREENISYKLKITSSVISFSIILSTLFIKQHYVYDALSAMVLAYIMYYSLNYAAIVEKIRQKTSIEINE</sequence>
<keyword evidence="4" id="KW-1185">Reference proteome</keyword>
<keyword evidence="1" id="KW-0472">Membrane</keyword>
<dbReference type="eggNOG" id="COG0671">
    <property type="taxonomic scope" value="Bacteria"/>
</dbReference>
<dbReference type="RefSeq" id="WP_008908307.1">
    <property type="nucleotide sequence ID" value="NZ_CAKP01000046.1"/>
</dbReference>
<reference evidence="3 4" key="1">
    <citation type="journal article" date="2011" name="J. Bacteriol.">
        <title>Draft genome sequence of Caloramator australicus strain RC3T, a thermoanaerobe from the Great Artesian Basin of Australia.</title>
        <authorList>
            <person name="Ogg C.D."/>
            <person name="Patel B.K.C."/>
        </authorList>
    </citation>
    <scope>NUCLEOTIDE SEQUENCE [LARGE SCALE GENOMIC DNA]</scope>
    <source>
        <strain evidence="3 4">RC3</strain>
    </source>
</reference>
<feature type="transmembrane region" description="Helical" evidence="1">
    <location>
        <begin position="187"/>
        <end position="208"/>
    </location>
</feature>
<accession>I7KTF7</accession>
<dbReference type="InterPro" id="IPR036938">
    <property type="entry name" value="PAP2/HPO_sf"/>
</dbReference>
<feature type="transmembrane region" description="Helical" evidence="1">
    <location>
        <begin position="163"/>
        <end position="181"/>
    </location>
</feature>
<keyword evidence="1" id="KW-0812">Transmembrane</keyword>
<proteinExistence type="predicted"/>
<protein>
    <submittedName>
        <fullName evidence="3">Ser/Thr and Tyr protein phosphatase (Dual specificity)</fullName>
    </submittedName>
</protein>
<dbReference type="GO" id="GO:0016020">
    <property type="term" value="C:membrane"/>
    <property type="evidence" value="ECO:0007669"/>
    <property type="project" value="UniProtKB-SubCell"/>
</dbReference>
<dbReference type="STRING" id="857293.CAAU_0949"/>